<name>A0ABW1IVG8_9BACL</name>
<protein>
    <submittedName>
        <fullName evidence="3">ABC transporter substrate-binding protein</fullName>
    </submittedName>
</protein>
<evidence type="ECO:0000256" key="2">
    <source>
        <dbReference type="SAM" id="SignalP"/>
    </source>
</evidence>
<feature type="region of interest" description="Disordered" evidence="1">
    <location>
        <begin position="28"/>
        <end position="62"/>
    </location>
</feature>
<organism evidence="3 4">
    <name type="scientific">Marinicrinis lubricantis</name>
    <dbReference type="NCBI Taxonomy" id="2086470"/>
    <lineage>
        <taxon>Bacteria</taxon>
        <taxon>Bacillati</taxon>
        <taxon>Bacillota</taxon>
        <taxon>Bacilli</taxon>
        <taxon>Bacillales</taxon>
        <taxon>Paenibacillaceae</taxon>
    </lineage>
</organism>
<dbReference type="RefSeq" id="WP_379896665.1">
    <property type="nucleotide sequence ID" value="NZ_CBCSCT010000002.1"/>
</dbReference>
<sequence length="254" mass="28086">MKKYVSIFVMLFMVFTLVLSACSEGDNNTSQADGTLPANTSNSNENNQVSGEGSGNESAGYEIPEGTTITIVNGGGNSLEKQMAQYGDLLEKKFPQVNFEFKGTTSELKIDKMILGGEKFDIFIRSIGSYFMEAPENGFQYDMTELIQQHDVDLSGIDPVLLNSMTSNAGGEMWGLPFLNSTLVLYYNKDLFDTFGVDYPTDGMTWDEVLDLAKQFNQTKDGVPYVGLAVSDHHLTKLNNFGLSYRSTYKSIHV</sequence>
<keyword evidence="2" id="KW-0732">Signal</keyword>
<keyword evidence="4" id="KW-1185">Reference proteome</keyword>
<dbReference type="InterPro" id="IPR006059">
    <property type="entry name" value="SBP"/>
</dbReference>
<dbReference type="Pfam" id="PF01547">
    <property type="entry name" value="SBP_bac_1"/>
    <property type="match status" value="1"/>
</dbReference>
<evidence type="ECO:0000313" key="3">
    <source>
        <dbReference type="EMBL" id="MFC5989104.1"/>
    </source>
</evidence>
<proteinExistence type="predicted"/>
<dbReference type="PANTHER" id="PTHR43649">
    <property type="entry name" value="ARABINOSE-BINDING PROTEIN-RELATED"/>
    <property type="match status" value="1"/>
</dbReference>
<gene>
    <name evidence="3" type="ORF">ACFPXP_22090</name>
</gene>
<feature type="compositionally biased region" description="Polar residues" evidence="1">
    <location>
        <begin position="28"/>
        <end position="57"/>
    </location>
</feature>
<accession>A0ABW1IVG8</accession>
<dbReference type="SUPFAM" id="SSF53850">
    <property type="entry name" value="Periplasmic binding protein-like II"/>
    <property type="match status" value="1"/>
</dbReference>
<dbReference type="EMBL" id="JBHSQV010000187">
    <property type="protein sequence ID" value="MFC5989104.1"/>
    <property type="molecule type" value="Genomic_DNA"/>
</dbReference>
<dbReference type="PROSITE" id="PS51257">
    <property type="entry name" value="PROKAR_LIPOPROTEIN"/>
    <property type="match status" value="1"/>
</dbReference>
<dbReference type="Proteomes" id="UP001596250">
    <property type="component" value="Unassembled WGS sequence"/>
</dbReference>
<evidence type="ECO:0000313" key="4">
    <source>
        <dbReference type="Proteomes" id="UP001596250"/>
    </source>
</evidence>
<feature type="signal peptide" evidence="2">
    <location>
        <begin position="1"/>
        <end position="21"/>
    </location>
</feature>
<comment type="caution">
    <text evidence="3">The sequence shown here is derived from an EMBL/GenBank/DDBJ whole genome shotgun (WGS) entry which is preliminary data.</text>
</comment>
<dbReference type="InterPro" id="IPR050490">
    <property type="entry name" value="Bact_solute-bd_prot1"/>
</dbReference>
<reference evidence="4" key="1">
    <citation type="journal article" date="2019" name="Int. J. Syst. Evol. Microbiol.">
        <title>The Global Catalogue of Microorganisms (GCM) 10K type strain sequencing project: providing services to taxonomists for standard genome sequencing and annotation.</title>
        <authorList>
            <consortium name="The Broad Institute Genomics Platform"/>
            <consortium name="The Broad Institute Genome Sequencing Center for Infectious Disease"/>
            <person name="Wu L."/>
            <person name="Ma J."/>
        </authorList>
    </citation>
    <scope>NUCLEOTIDE SEQUENCE [LARGE SCALE GENOMIC DNA]</scope>
    <source>
        <strain evidence="4">CCM 8749</strain>
    </source>
</reference>
<dbReference type="PANTHER" id="PTHR43649:SF12">
    <property type="entry name" value="DIACETYLCHITOBIOSE BINDING PROTEIN DASA"/>
    <property type="match status" value="1"/>
</dbReference>
<feature type="chain" id="PRO_5045338741" evidence="2">
    <location>
        <begin position="22"/>
        <end position="254"/>
    </location>
</feature>
<dbReference type="Gene3D" id="3.40.190.10">
    <property type="entry name" value="Periplasmic binding protein-like II"/>
    <property type="match status" value="1"/>
</dbReference>
<evidence type="ECO:0000256" key="1">
    <source>
        <dbReference type="SAM" id="MobiDB-lite"/>
    </source>
</evidence>